<reference evidence="4 5" key="1">
    <citation type="submission" date="2024-04" db="EMBL/GenBank/DDBJ databases">
        <authorList>
            <person name="Fracassetti M."/>
        </authorList>
    </citation>
    <scope>NUCLEOTIDE SEQUENCE [LARGE SCALE GENOMIC DNA]</scope>
</reference>
<dbReference type="PANTHER" id="PTHR31669">
    <property type="entry name" value="PROTEIN FAR1-RELATED SEQUENCE 10-RELATED"/>
    <property type="match status" value="1"/>
</dbReference>
<keyword evidence="2" id="KW-0479">Metal-binding</keyword>
<dbReference type="Proteomes" id="UP001497516">
    <property type="component" value="Chromosome 6"/>
</dbReference>
<dbReference type="AlphaFoldDB" id="A0AAV2FB46"/>
<keyword evidence="2" id="KW-0862">Zinc</keyword>
<evidence type="ECO:0000256" key="2">
    <source>
        <dbReference type="RuleBase" id="RU367018"/>
    </source>
</evidence>
<evidence type="ECO:0000313" key="5">
    <source>
        <dbReference type="Proteomes" id="UP001497516"/>
    </source>
</evidence>
<sequence>MEKLSDTRDDGMIGYLIYMMEDGERSDERVVLVDISTTTLVCECRMFKTLGVLCRHMIKVMRLLGYFGEESMRSILDHYILKRWTLEARKREAVDVDGFVGPSAASENDAGKGIAMRYRETTAMLNQLATNMSMADEKDYNKWMGVLKKLCNEANKALSKTITSEDSKYIH</sequence>
<keyword evidence="5" id="KW-1185">Reference proteome</keyword>
<comment type="similarity">
    <text evidence="2">Belongs to the FHY3/FAR1 family.</text>
</comment>
<dbReference type="GO" id="GO:0006355">
    <property type="term" value="P:regulation of DNA-templated transcription"/>
    <property type="evidence" value="ECO:0007669"/>
    <property type="project" value="UniProtKB-UniRule"/>
</dbReference>
<dbReference type="EMBL" id="OZ034819">
    <property type="protein sequence ID" value="CAL1395516.1"/>
    <property type="molecule type" value="Genomic_DNA"/>
</dbReference>
<evidence type="ECO:0000259" key="3">
    <source>
        <dbReference type="PROSITE" id="PS50966"/>
    </source>
</evidence>
<proteinExistence type="inferred from homology"/>
<feature type="domain" description="SWIM-type" evidence="3">
    <location>
        <begin position="31"/>
        <end position="65"/>
    </location>
</feature>
<dbReference type="Pfam" id="PF04434">
    <property type="entry name" value="SWIM"/>
    <property type="match status" value="1"/>
</dbReference>
<comment type="function">
    <text evidence="2">Putative transcription activator involved in regulating light control of development.</text>
</comment>
<organism evidence="4 5">
    <name type="scientific">Linum trigynum</name>
    <dbReference type="NCBI Taxonomy" id="586398"/>
    <lineage>
        <taxon>Eukaryota</taxon>
        <taxon>Viridiplantae</taxon>
        <taxon>Streptophyta</taxon>
        <taxon>Embryophyta</taxon>
        <taxon>Tracheophyta</taxon>
        <taxon>Spermatophyta</taxon>
        <taxon>Magnoliopsida</taxon>
        <taxon>eudicotyledons</taxon>
        <taxon>Gunneridae</taxon>
        <taxon>Pentapetalae</taxon>
        <taxon>rosids</taxon>
        <taxon>fabids</taxon>
        <taxon>Malpighiales</taxon>
        <taxon>Linaceae</taxon>
        <taxon>Linum</taxon>
    </lineage>
</organism>
<name>A0AAV2FB46_9ROSI</name>
<dbReference type="PANTHER" id="PTHR31669:SF302">
    <property type="entry name" value="PROTEIN FAR1-RELATED SEQUENCE"/>
    <property type="match status" value="1"/>
</dbReference>
<protein>
    <recommendedName>
        <fullName evidence="2">Protein FAR1-RELATED SEQUENCE</fullName>
    </recommendedName>
</protein>
<dbReference type="GO" id="GO:0005634">
    <property type="term" value="C:nucleus"/>
    <property type="evidence" value="ECO:0007669"/>
    <property type="project" value="UniProtKB-SubCell"/>
</dbReference>
<evidence type="ECO:0000256" key="1">
    <source>
        <dbReference type="PROSITE-ProRule" id="PRU00325"/>
    </source>
</evidence>
<dbReference type="InterPro" id="IPR007527">
    <property type="entry name" value="Znf_SWIM"/>
</dbReference>
<comment type="subcellular location">
    <subcellularLocation>
        <location evidence="2">Nucleus</location>
    </subcellularLocation>
</comment>
<dbReference type="GO" id="GO:0008270">
    <property type="term" value="F:zinc ion binding"/>
    <property type="evidence" value="ECO:0007669"/>
    <property type="project" value="UniProtKB-UniRule"/>
</dbReference>
<keyword evidence="1 2" id="KW-0863">Zinc-finger</keyword>
<accession>A0AAV2FB46</accession>
<keyword evidence="2" id="KW-0539">Nucleus</keyword>
<dbReference type="InterPro" id="IPR031052">
    <property type="entry name" value="FHY3/FAR1"/>
</dbReference>
<evidence type="ECO:0000313" key="4">
    <source>
        <dbReference type="EMBL" id="CAL1395516.1"/>
    </source>
</evidence>
<dbReference type="PROSITE" id="PS50966">
    <property type="entry name" value="ZF_SWIM"/>
    <property type="match status" value="1"/>
</dbReference>
<gene>
    <name evidence="4" type="ORF">LTRI10_LOCUS35945</name>
</gene>